<feature type="region of interest" description="Disordered" evidence="1">
    <location>
        <begin position="1"/>
        <end position="22"/>
    </location>
</feature>
<sequence>MATQPTANQPASGASAPGSHPPTTPPPGCLYGHIAHNLCILAIRLPYRIFVIGIYWSFWEPFFCTLINLGFFLWTSVMVFTWRTRGRDCMESENELAEDEWGFGQITALVLFVSPFVANCDIWYDVMDTGSIWSRIKDKVEALRAWPKLKFLQRRVTSSVELPPVSTSREDLVQQQNT</sequence>
<dbReference type="OrthoDB" id="5427664at2759"/>
<comment type="caution">
    <text evidence="3">The sequence shown here is derived from an EMBL/GenBank/DDBJ whole genome shotgun (WGS) entry which is preliminary data.</text>
</comment>
<organism evidence="3 4">
    <name type="scientific">Plectosphaerella plurivora</name>
    <dbReference type="NCBI Taxonomy" id="936078"/>
    <lineage>
        <taxon>Eukaryota</taxon>
        <taxon>Fungi</taxon>
        <taxon>Dikarya</taxon>
        <taxon>Ascomycota</taxon>
        <taxon>Pezizomycotina</taxon>
        <taxon>Sordariomycetes</taxon>
        <taxon>Hypocreomycetidae</taxon>
        <taxon>Glomerellales</taxon>
        <taxon>Plectosphaerellaceae</taxon>
        <taxon>Plectosphaerella</taxon>
    </lineage>
</organism>
<keyword evidence="2" id="KW-1133">Transmembrane helix</keyword>
<evidence type="ECO:0000256" key="2">
    <source>
        <dbReference type="SAM" id="Phobius"/>
    </source>
</evidence>
<keyword evidence="4" id="KW-1185">Reference proteome</keyword>
<evidence type="ECO:0000313" key="4">
    <source>
        <dbReference type="Proteomes" id="UP000770015"/>
    </source>
</evidence>
<accession>A0A9P8V8N1</accession>
<evidence type="ECO:0000256" key="1">
    <source>
        <dbReference type="SAM" id="MobiDB-lite"/>
    </source>
</evidence>
<proteinExistence type="predicted"/>
<reference evidence="3" key="1">
    <citation type="journal article" date="2021" name="Nat. Commun.">
        <title>Genetic determinants of endophytism in the Arabidopsis root mycobiome.</title>
        <authorList>
            <person name="Mesny F."/>
            <person name="Miyauchi S."/>
            <person name="Thiergart T."/>
            <person name="Pickel B."/>
            <person name="Atanasova L."/>
            <person name="Karlsson M."/>
            <person name="Huettel B."/>
            <person name="Barry K.W."/>
            <person name="Haridas S."/>
            <person name="Chen C."/>
            <person name="Bauer D."/>
            <person name="Andreopoulos W."/>
            <person name="Pangilinan J."/>
            <person name="LaButti K."/>
            <person name="Riley R."/>
            <person name="Lipzen A."/>
            <person name="Clum A."/>
            <person name="Drula E."/>
            <person name="Henrissat B."/>
            <person name="Kohler A."/>
            <person name="Grigoriev I.V."/>
            <person name="Martin F.M."/>
            <person name="Hacquard S."/>
        </authorList>
    </citation>
    <scope>NUCLEOTIDE SEQUENCE</scope>
    <source>
        <strain evidence="3">MPI-SDFR-AT-0117</strain>
    </source>
</reference>
<keyword evidence="2" id="KW-0812">Transmembrane</keyword>
<gene>
    <name evidence="3" type="ORF">F5X68DRAFT_210757</name>
</gene>
<feature type="transmembrane region" description="Helical" evidence="2">
    <location>
        <begin position="62"/>
        <end position="82"/>
    </location>
</feature>
<dbReference type="EMBL" id="JAGSXJ010000017">
    <property type="protein sequence ID" value="KAH6683512.1"/>
    <property type="molecule type" value="Genomic_DNA"/>
</dbReference>
<protein>
    <submittedName>
        <fullName evidence="3">Uncharacterized protein</fullName>
    </submittedName>
</protein>
<dbReference type="Proteomes" id="UP000770015">
    <property type="component" value="Unassembled WGS sequence"/>
</dbReference>
<dbReference type="AlphaFoldDB" id="A0A9P8V8N1"/>
<name>A0A9P8V8N1_9PEZI</name>
<keyword evidence="2" id="KW-0472">Membrane</keyword>
<evidence type="ECO:0000313" key="3">
    <source>
        <dbReference type="EMBL" id="KAH6683512.1"/>
    </source>
</evidence>
<feature type="compositionally biased region" description="Polar residues" evidence="1">
    <location>
        <begin position="1"/>
        <end position="12"/>
    </location>
</feature>